<dbReference type="EMBL" id="QXGF01000258">
    <property type="protein sequence ID" value="KAE8943299.1"/>
    <property type="molecule type" value="Genomic_DNA"/>
</dbReference>
<feature type="region of interest" description="Disordered" evidence="2">
    <location>
        <begin position="162"/>
        <end position="228"/>
    </location>
</feature>
<dbReference type="EMBL" id="QXFY01000212">
    <property type="protein sequence ID" value="KAE9351961.1"/>
    <property type="molecule type" value="Genomic_DNA"/>
</dbReference>
<evidence type="ECO:0000313" key="6">
    <source>
        <dbReference type="EMBL" id="KAE9125609.1"/>
    </source>
</evidence>
<dbReference type="EMBL" id="QXGA01000209">
    <property type="protein sequence ID" value="KAE9150001.1"/>
    <property type="molecule type" value="Genomic_DNA"/>
</dbReference>
<evidence type="ECO:0000313" key="10">
    <source>
        <dbReference type="EMBL" id="KAE9245919.1"/>
    </source>
</evidence>
<evidence type="ECO:0000313" key="19">
    <source>
        <dbReference type="Proteomes" id="UP000460718"/>
    </source>
</evidence>
<feature type="coiled-coil region" evidence="1">
    <location>
        <begin position="232"/>
        <end position="259"/>
    </location>
</feature>
<evidence type="ECO:0000313" key="3">
    <source>
        <dbReference type="EMBL" id="KAE8943299.1"/>
    </source>
</evidence>
<evidence type="ECO:0000313" key="11">
    <source>
        <dbReference type="EMBL" id="KAE9320163.1"/>
    </source>
</evidence>
<dbReference type="Proteomes" id="UP000429523">
    <property type="component" value="Unassembled WGS sequence"/>
</dbReference>
<feature type="compositionally biased region" description="Basic and acidic residues" evidence="2">
    <location>
        <begin position="211"/>
        <end position="225"/>
    </location>
</feature>
<dbReference type="EMBL" id="QXFX01000209">
    <property type="protein sequence ID" value="KAE9125609.1"/>
    <property type="molecule type" value="Genomic_DNA"/>
</dbReference>
<evidence type="ECO:0000313" key="4">
    <source>
        <dbReference type="EMBL" id="KAE9020874.1"/>
    </source>
</evidence>
<dbReference type="Proteomes" id="UP000440732">
    <property type="component" value="Unassembled WGS sequence"/>
</dbReference>
<evidence type="ECO:0000313" key="22">
    <source>
        <dbReference type="Proteomes" id="UP000488956"/>
    </source>
</evidence>
<dbReference type="EMBL" id="QXFW01000199">
    <property type="protein sequence ID" value="KAE9020874.1"/>
    <property type="molecule type" value="Genomic_DNA"/>
</dbReference>
<feature type="compositionally biased region" description="Low complexity" evidence="2">
    <location>
        <begin position="11"/>
        <end position="20"/>
    </location>
</feature>
<dbReference type="Proteomes" id="UP000486351">
    <property type="component" value="Unassembled WGS sequence"/>
</dbReference>
<evidence type="ECO:0000313" key="5">
    <source>
        <dbReference type="EMBL" id="KAE9125052.1"/>
    </source>
</evidence>
<dbReference type="Proteomes" id="UP000440367">
    <property type="component" value="Unassembled WGS sequence"/>
</dbReference>
<evidence type="ECO:0000313" key="14">
    <source>
        <dbReference type="Proteomes" id="UP000433483"/>
    </source>
</evidence>
<dbReference type="Proteomes" id="UP000488956">
    <property type="component" value="Unassembled WGS sequence"/>
</dbReference>
<evidence type="ECO:0000256" key="1">
    <source>
        <dbReference type="SAM" id="Coils"/>
    </source>
</evidence>
<feature type="compositionally biased region" description="Polar residues" evidence="2">
    <location>
        <begin position="1"/>
        <end position="10"/>
    </location>
</feature>
<evidence type="ECO:0000313" key="8">
    <source>
        <dbReference type="EMBL" id="KAE9223841.1"/>
    </source>
</evidence>
<organism evidence="10 16">
    <name type="scientific">Phytophthora fragariae</name>
    <dbReference type="NCBI Taxonomy" id="53985"/>
    <lineage>
        <taxon>Eukaryota</taxon>
        <taxon>Sar</taxon>
        <taxon>Stramenopiles</taxon>
        <taxon>Oomycota</taxon>
        <taxon>Peronosporomycetes</taxon>
        <taxon>Peronosporales</taxon>
        <taxon>Peronosporaceae</taxon>
        <taxon>Phytophthora</taxon>
    </lineage>
</organism>
<dbReference type="Proteomes" id="UP000441208">
    <property type="component" value="Unassembled WGS sequence"/>
</dbReference>
<feature type="region of interest" description="Disordered" evidence="2">
    <location>
        <begin position="1"/>
        <end position="67"/>
    </location>
</feature>
<sequence length="336" mass="37042">MKNCGAQTNDVVKSVGSSASAEKESKEWTSQQNEIGPEKGSPVAPEFIEDKSSPNVVNSNSSRRRVGTQCRVVKDGQTQANRVRRLRGPPPLTIADKFPIWIDLDGVGSGGEKNHFKERKQFLRVARFGSLDTTDDSINNGSAEDSQLLPISSSASIVLTPRKLSSGDGSEENQSDGRLSPTLSSVQAEDDRITNEAMNAKYRASYRQHYPSRERLSRKSDDHDSANGIDTLIDLRDNMQRMTQRLRKLETCANSIDKEFKDSQKRLSQIGDGNSLQTRTLDNIDEVLEMTDELDGPPGGQRSNRGLLSKKASSDLNTAKKLLETIEQLTISASDE</sequence>
<reference evidence="13 14" key="1">
    <citation type="submission" date="2018-08" db="EMBL/GenBank/DDBJ databases">
        <title>Genomic investigation of the strawberry pathogen Phytophthora fragariae indicates pathogenicity is determined by transcriptional variation in three key races.</title>
        <authorList>
            <person name="Adams T.M."/>
            <person name="Armitage A.D."/>
            <person name="Sobczyk M.K."/>
            <person name="Bates H.J."/>
            <person name="Dunwell J.M."/>
            <person name="Nellist C.F."/>
            <person name="Harrison R.J."/>
        </authorList>
    </citation>
    <scope>NUCLEOTIDE SEQUENCE [LARGE SCALE GENOMIC DNA]</scope>
    <source>
        <strain evidence="11 15">A4</strain>
        <strain evidence="10 16">BC-1</strain>
        <strain evidence="9 20">BC-23</strain>
        <strain evidence="8 14">NOV-27</strain>
        <strain evidence="7 17">NOV-5</strain>
        <strain evidence="5 18">NOV-71</strain>
        <strain evidence="12 21">NOV-77</strain>
        <strain evidence="3 13">NOV-9</strain>
        <strain evidence="6 22">ONT-3</strain>
        <strain evidence="4 19">SCRP245</strain>
    </source>
</reference>
<evidence type="ECO:0000313" key="7">
    <source>
        <dbReference type="EMBL" id="KAE9150001.1"/>
    </source>
</evidence>
<evidence type="ECO:0000313" key="9">
    <source>
        <dbReference type="EMBL" id="KAE9245633.1"/>
    </source>
</evidence>
<gene>
    <name evidence="11" type="ORF">PF001_g5533</name>
    <name evidence="10" type="ORF">PF002_g7003</name>
    <name evidence="9" type="ORF">PF004_g5159</name>
    <name evidence="8" type="ORF">PF005_g6166</name>
    <name evidence="7" type="ORF">PF006_g5571</name>
    <name evidence="5" type="ORF">PF007_g6502</name>
    <name evidence="12" type="ORF">PF008_g5685</name>
    <name evidence="3" type="ORF">PF009_g6972</name>
    <name evidence="6" type="ORF">PF010_g5555</name>
    <name evidence="4" type="ORF">PF011_g5206</name>
</gene>
<evidence type="ECO:0000313" key="15">
    <source>
        <dbReference type="Proteomes" id="UP000437068"/>
    </source>
</evidence>
<evidence type="ECO:0000313" key="20">
    <source>
        <dbReference type="Proteomes" id="UP000476176"/>
    </source>
</evidence>
<keyword evidence="1" id="KW-0175">Coiled coil</keyword>
<dbReference type="Proteomes" id="UP000433483">
    <property type="component" value="Unassembled WGS sequence"/>
</dbReference>
<protein>
    <submittedName>
        <fullName evidence="10">Uncharacterized protein</fullName>
    </submittedName>
</protein>
<evidence type="ECO:0000313" key="16">
    <source>
        <dbReference type="Proteomes" id="UP000440367"/>
    </source>
</evidence>
<evidence type="ECO:0000313" key="13">
    <source>
        <dbReference type="Proteomes" id="UP000429523"/>
    </source>
</evidence>
<dbReference type="OrthoDB" id="125599at2759"/>
<name>A0A6A4A3S9_9STRA</name>
<dbReference type="Proteomes" id="UP000437068">
    <property type="component" value="Unassembled WGS sequence"/>
</dbReference>
<evidence type="ECO:0000313" key="17">
    <source>
        <dbReference type="Proteomes" id="UP000440732"/>
    </source>
</evidence>
<proteinExistence type="predicted"/>
<dbReference type="EMBL" id="QXGD01000252">
    <property type="protein sequence ID" value="KAE9245919.1"/>
    <property type="molecule type" value="Genomic_DNA"/>
</dbReference>
<dbReference type="EMBL" id="QXGC01000188">
    <property type="protein sequence ID" value="KAE9245633.1"/>
    <property type="molecule type" value="Genomic_DNA"/>
</dbReference>
<feature type="region of interest" description="Disordered" evidence="2">
    <location>
        <begin position="291"/>
        <end position="314"/>
    </location>
</feature>
<comment type="caution">
    <text evidence="10">The sequence shown here is derived from an EMBL/GenBank/DDBJ whole genome shotgun (WGS) entry which is preliminary data.</text>
</comment>
<dbReference type="Proteomes" id="UP000476176">
    <property type="component" value="Unassembled WGS sequence"/>
</dbReference>
<keyword evidence="14" id="KW-1185">Reference proteome</keyword>
<dbReference type="Proteomes" id="UP000460718">
    <property type="component" value="Unassembled WGS sequence"/>
</dbReference>
<evidence type="ECO:0000313" key="18">
    <source>
        <dbReference type="Proteomes" id="UP000441208"/>
    </source>
</evidence>
<dbReference type="EMBL" id="QXFZ01000242">
    <property type="protein sequence ID" value="KAE9125052.1"/>
    <property type="molecule type" value="Genomic_DNA"/>
</dbReference>
<accession>A0A6A4A3S9</accession>
<evidence type="ECO:0000313" key="12">
    <source>
        <dbReference type="EMBL" id="KAE9351961.1"/>
    </source>
</evidence>
<evidence type="ECO:0000256" key="2">
    <source>
        <dbReference type="SAM" id="MobiDB-lite"/>
    </source>
</evidence>
<dbReference type="EMBL" id="QXGE01000207">
    <property type="protein sequence ID" value="KAE9320163.1"/>
    <property type="molecule type" value="Genomic_DNA"/>
</dbReference>
<dbReference type="EMBL" id="QXGB01000224">
    <property type="protein sequence ID" value="KAE9223841.1"/>
    <property type="molecule type" value="Genomic_DNA"/>
</dbReference>
<evidence type="ECO:0000313" key="21">
    <source>
        <dbReference type="Proteomes" id="UP000486351"/>
    </source>
</evidence>
<dbReference type="AlphaFoldDB" id="A0A6A4A3S9"/>